<organism evidence="2 3">
    <name type="scientific">Pristionchus pacificus</name>
    <name type="common">Parasitic nematode worm</name>
    <dbReference type="NCBI Taxonomy" id="54126"/>
    <lineage>
        <taxon>Eukaryota</taxon>
        <taxon>Metazoa</taxon>
        <taxon>Ecdysozoa</taxon>
        <taxon>Nematoda</taxon>
        <taxon>Chromadorea</taxon>
        <taxon>Rhabditida</taxon>
        <taxon>Rhabditina</taxon>
        <taxon>Diplogasteromorpha</taxon>
        <taxon>Diplogasteroidea</taxon>
        <taxon>Neodiplogasteridae</taxon>
        <taxon>Pristionchus</taxon>
    </lineage>
</organism>
<reference evidence="3" key="1">
    <citation type="journal article" date="2008" name="Nat. Genet.">
        <title>The Pristionchus pacificus genome provides a unique perspective on nematode lifestyle and parasitism.</title>
        <authorList>
            <person name="Dieterich C."/>
            <person name="Clifton S.W."/>
            <person name="Schuster L.N."/>
            <person name="Chinwalla A."/>
            <person name="Delehaunty K."/>
            <person name="Dinkelacker I."/>
            <person name="Fulton L."/>
            <person name="Fulton R."/>
            <person name="Godfrey J."/>
            <person name="Minx P."/>
            <person name="Mitreva M."/>
            <person name="Roeseler W."/>
            <person name="Tian H."/>
            <person name="Witte H."/>
            <person name="Yang S.P."/>
            <person name="Wilson R.K."/>
            <person name="Sommer R.J."/>
        </authorList>
    </citation>
    <scope>NUCLEOTIDE SEQUENCE [LARGE SCALE GENOMIC DNA]</scope>
    <source>
        <strain evidence="3">PS312</strain>
    </source>
</reference>
<dbReference type="Proteomes" id="UP000005239">
    <property type="component" value="Unassembled WGS sequence"/>
</dbReference>
<dbReference type="AlphaFoldDB" id="A0A8R1Z5N5"/>
<proteinExistence type="predicted"/>
<feature type="region of interest" description="Disordered" evidence="1">
    <location>
        <begin position="1"/>
        <end position="32"/>
    </location>
</feature>
<gene>
    <name evidence="2" type="primary">WBGene00284664</name>
</gene>
<name>A0A8R1Z5N5_PRIPA</name>
<evidence type="ECO:0000313" key="2">
    <source>
        <dbReference type="EnsemblMetazoa" id="PPA46295.1"/>
    </source>
</evidence>
<evidence type="ECO:0000313" key="3">
    <source>
        <dbReference type="Proteomes" id="UP000005239"/>
    </source>
</evidence>
<protein>
    <submittedName>
        <fullName evidence="2">Uncharacterized protein</fullName>
    </submittedName>
</protein>
<dbReference type="EnsemblMetazoa" id="PPA46295.1">
    <property type="protein sequence ID" value="PPA46295.1"/>
    <property type="gene ID" value="WBGene00284664"/>
</dbReference>
<feature type="compositionally biased region" description="Basic and acidic residues" evidence="1">
    <location>
        <begin position="22"/>
        <end position="32"/>
    </location>
</feature>
<evidence type="ECO:0000256" key="1">
    <source>
        <dbReference type="SAM" id="MobiDB-lite"/>
    </source>
</evidence>
<feature type="compositionally biased region" description="Basic and acidic residues" evidence="1">
    <location>
        <begin position="1"/>
        <end position="10"/>
    </location>
</feature>
<keyword evidence="3" id="KW-1185">Reference proteome</keyword>
<reference evidence="2" key="2">
    <citation type="submission" date="2022-06" db="UniProtKB">
        <authorList>
            <consortium name="EnsemblMetazoa"/>
        </authorList>
    </citation>
    <scope>IDENTIFICATION</scope>
    <source>
        <strain evidence="2">PS312</strain>
    </source>
</reference>
<accession>A0A8R1Z5N5</accession>
<sequence>MNANNERESDGESNVVLTGALRSDDVRPRDDDVVVDLEDAKADDPGRRFGGTVTSPRGPVMDIVSASTPKNCMLNSFAEWSIWNTKTHVVHGRQEVAEVLADVQSLTDETVPDENEAMYVIAWFISLSHPRLQGVADGATTNLAVDEFGHDVVDVVVVFDGGVRDDDDDGIGSRDVGTVEDIPEHGADRTRAVCRNDYESVEPIGTLLGENVERVNELVAQLQNLPEYRGGHLHEPSQRAVPPFWN</sequence>